<reference evidence="1 2" key="1">
    <citation type="submission" date="2018-12" db="EMBL/GenBank/DDBJ databases">
        <title>Complete Genome Sequence of the Corallopyronin A producing Myxobacterium Corallococcus coralloides B035.</title>
        <authorList>
            <person name="Bouhired S.M."/>
            <person name="Rupp O."/>
            <person name="Blom J."/>
            <person name="Schaeberle T.F."/>
            <person name="Kehraus S."/>
            <person name="Schiefer A."/>
            <person name="Pfarr K."/>
            <person name="Goesmann A."/>
            <person name="Hoerauf A."/>
            <person name="Koenig G.M."/>
        </authorList>
    </citation>
    <scope>NUCLEOTIDE SEQUENCE [LARGE SCALE GENOMIC DNA]</scope>
    <source>
        <strain evidence="1 2">B035</strain>
    </source>
</reference>
<dbReference type="InterPro" id="IPR010263">
    <property type="entry name" value="T6SS_TssK"/>
</dbReference>
<dbReference type="EMBL" id="CP034669">
    <property type="protein sequence ID" value="QAT84677.1"/>
    <property type="molecule type" value="Genomic_DNA"/>
</dbReference>
<proteinExistence type="predicted"/>
<evidence type="ECO:0000313" key="2">
    <source>
        <dbReference type="Proteomes" id="UP000288758"/>
    </source>
</evidence>
<sequence>MTGNPLLPPLVMNPDTLARVLWQEGQTLLPEHFRAQEESLSTEARRYAGFAGLPVVGVSSLRFNDVLLAKGSVALEELTAVLPGGHLLEVPGNAEVTPLSLEETGRMRVTVYLHLLGVLEPREDLAPAGGEAPSVVRAGRRLCLSLEPVVDDTVSSLSLAVFTRNADGPWRLSAAHLPPLLSVGPHPFLEPLFEQLDSLLQQAQGQLRTSLREGLVRGDRLASARRALCEVRSLQVLRQDMRHGLRAPPYPLVQALRRLYFETCCYLEAEPDDDLPAYEHEAPGPGIARWMELLTRGFRPQASPMSYRAFDFQDGHFKLTPLPRETPPPDDFYLLVRRQERDRPRSMEGVKLASPLRLPAVRRQALKGVPYRHVAFPSFPHAFDADIDWYQLTPQSEEWQSATREDGLTFFATPALEGAQVLLYWRRA</sequence>
<gene>
    <name evidence="1" type="ORF">EJ065_3110</name>
</gene>
<dbReference type="AlphaFoldDB" id="A0A410RRZ6"/>
<protein>
    <recommendedName>
        <fullName evidence="3">Type VI secretion protein</fullName>
    </recommendedName>
</protein>
<evidence type="ECO:0008006" key="3">
    <source>
        <dbReference type="Google" id="ProtNLM"/>
    </source>
</evidence>
<name>A0A410RRZ6_CORCK</name>
<evidence type="ECO:0000313" key="1">
    <source>
        <dbReference type="EMBL" id="QAT84677.1"/>
    </source>
</evidence>
<dbReference type="Proteomes" id="UP000288758">
    <property type="component" value="Chromosome"/>
</dbReference>
<accession>A0A410RRZ6</accession>
<organism evidence="1 2">
    <name type="scientific">Corallococcus coralloides</name>
    <name type="common">Myxococcus coralloides</name>
    <dbReference type="NCBI Taxonomy" id="184914"/>
    <lineage>
        <taxon>Bacteria</taxon>
        <taxon>Pseudomonadati</taxon>
        <taxon>Myxococcota</taxon>
        <taxon>Myxococcia</taxon>
        <taxon>Myxococcales</taxon>
        <taxon>Cystobacterineae</taxon>
        <taxon>Myxococcaceae</taxon>
        <taxon>Corallococcus</taxon>
    </lineage>
</organism>
<dbReference type="PANTHER" id="PTHR35566">
    <property type="entry name" value="BLR3599 PROTEIN"/>
    <property type="match status" value="1"/>
</dbReference>
<dbReference type="NCBIfam" id="TIGR03353">
    <property type="entry name" value="VI_chp_4"/>
    <property type="match status" value="1"/>
</dbReference>
<dbReference type="PANTHER" id="PTHR35566:SF1">
    <property type="entry name" value="TYPE VI SECRETION SYSTEM BASEPLATE COMPONENT TSSK1"/>
    <property type="match status" value="1"/>
</dbReference>
<dbReference type="Pfam" id="PF05936">
    <property type="entry name" value="T6SS_VasE"/>
    <property type="match status" value="2"/>
</dbReference>